<name>A0AAW4G7D0_GORRU</name>
<dbReference type="GO" id="GO:0000976">
    <property type="term" value="F:transcription cis-regulatory region binding"/>
    <property type="evidence" value="ECO:0007669"/>
    <property type="project" value="TreeGrafter"/>
</dbReference>
<dbReference type="GO" id="GO:0003700">
    <property type="term" value="F:DNA-binding transcription factor activity"/>
    <property type="evidence" value="ECO:0007669"/>
    <property type="project" value="TreeGrafter"/>
</dbReference>
<sequence>MSSTPHDPGSGPGSAGARATPRGLRAEQIVRAATILFQDYGYRNVSIEQIGAAVGLTGPAVYRHFPGKHDILVQALLTQVDLVDQLVREADGDGETPEAQLWRFLDRLGDMTANHDVSILWRREQRHLQPTQLAEMRGHFTKYGDYIADKVAAVRPDLPDADARLLGFAVLSLYSNTSVIRGSMPPARVMQMQRAIARSIVDCEVPAAGPDASPPSLPIRRPADRHERILDAATGLFAERGFHDVRIDDIARAADISVATFYQQIPGKTEVLRAILFRALEGTLFLTAHTLDGVEPHDALDVLISLHVEYALGVHGRIISVFTRDLVYLSEADQDALRSAQRAYIAEWATAIRARSPELSDGDAAGLTRAFIGVTGDIVQSTELRARPDISDALTALATAILQPTDLLSDG</sequence>
<dbReference type="Gene3D" id="1.10.10.60">
    <property type="entry name" value="Homeodomain-like"/>
    <property type="match status" value="2"/>
</dbReference>
<dbReference type="RefSeq" id="WP_204718487.1">
    <property type="nucleotide sequence ID" value="NZ_JAFFGU010000008.1"/>
</dbReference>
<dbReference type="PROSITE" id="PS01081">
    <property type="entry name" value="HTH_TETR_1"/>
    <property type="match status" value="1"/>
</dbReference>
<protein>
    <submittedName>
        <fullName evidence="5">TetR/AcrR family transcriptional regulator</fullName>
    </submittedName>
</protein>
<feature type="DNA-binding region" description="H-T-H motif" evidence="2">
    <location>
        <begin position="46"/>
        <end position="65"/>
    </location>
</feature>
<dbReference type="InterPro" id="IPR050109">
    <property type="entry name" value="HTH-type_TetR-like_transc_reg"/>
</dbReference>
<gene>
    <name evidence="5" type="ORF">JTZ10_17115</name>
</gene>
<dbReference type="InterPro" id="IPR023772">
    <property type="entry name" value="DNA-bd_HTH_TetR-type_CS"/>
</dbReference>
<accession>A0AAW4G7D0</accession>
<dbReference type="Pfam" id="PF00440">
    <property type="entry name" value="TetR_N"/>
    <property type="match status" value="2"/>
</dbReference>
<evidence type="ECO:0000256" key="3">
    <source>
        <dbReference type="SAM" id="MobiDB-lite"/>
    </source>
</evidence>
<dbReference type="SUPFAM" id="SSF46689">
    <property type="entry name" value="Homeodomain-like"/>
    <property type="match status" value="2"/>
</dbReference>
<feature type="domain" description="HTH tetR-type" evidence="4">
    <location>
        <begin position="223"/>
        <end position="283"/>
    </location>
</feature>
<comment type="caution">
    <text evidence="5">The sequence shown here is derived from an EMBL/GenBank/DDBJ whole genome shotgun (WGS) entry which is preliminary data.</text>
</comment>
<feature type="domain" description="HTH tetR-type" evidence="4">
    <location>
        <begin position="23"/>
        <end position="83"/>
    </location>
</feature>
<dbReference type="PANTHER" id="PTHR30055">
    <property type="entry name" value="HTH-TYPE TRANSCRIPTIONAL REGULATOR RUTR"/>
    <property type="match status" value="1"/>
</dbReference>
<dbReference type="PROSITE" id="PS50977">
    <property type="entry name" value="HTH_TETR_2"/>
    <property type="match status" value="2"/>
</dbReference>
<dbReference type="Gene3D" id="1.10.357.10">
    <property type="entry name" value="Tetracycline Repressor, domain 2"/>
    <property type="match status" value="2"/>
</dbReference>
<evidence type="ECO:0000256" key="2">
    <source>
        <dbReference type="PROSITE-ProRule" id="PRU00335"/>
    </source>
</evidence>
<keyword evidence="1 2" id="KW-0238">DNA-binding</keyword>
<evidence type="ECO:0000313" key="5">
    <source>
        <dbReference type="EMBL" id="MBM7279472.1"/>
    </source>
</evidence>
<evidence type="ECO:0000256" key="1">
    <source>
        <dbReference type="ARBA" id="ARBA00023125"/>
    </source>
</evidence>
<dbReference type="InterPro" id="IPR001647">
    <property type="entry name" value="HTH_TetR"/>
</dbReference>
<feature type="DNA-binding region" description="H-T-H motif" evidence="2">
    <location>
        <begin position="246"/>
        <end position="265"/>
    </location>
</feature>
<organism evidence="5 6">
    <name type="scientific">Gordonia rubripertincta</name>
    <name type="common">Rhodococcus corallinus</name>
    <dbReference type="NCBI Taxonomy" id="36822"/>
    <lineage>
        <taxon>Bacteria</taxon>
        <taxon>Bacillati</taxon>
        <taxon>Actinomycetota</taxon>
        <taxon>Actinomycetes</taxon>
        <taxon>Mycobacteriales</taxon>
        <taxon>Gordoniaceae</taxon>
        <taxon>Gordonia</taxon>
    </lineage>
</organism>
<dbReference type="Proteomes" id="UP001195196">
    <property type="component" value="Unassembled WGS sequence"/>
</dbReference>
<feature type="region of interest" description="Disordered" evidence="3">
    <location>
        <begin position="1"/>
        <end position="22"/>
    </location>
</feature>
<dbReference type="EMBL" id="JAFFGU010000008">
    <property type="protein sequence ID" value="MBM7279472.1"/>
    <property type="molecule type" value="Genomic_DNA"/>
</dbReference>
<dbReference type="PRINTS" id="PR00455">
    <property type="entry name" value="HTHTETR"/>
</dbReference>
<evidence type="ECO:0000313" key="6">
    <source>
        <dbReference type="Proteomes" id="UP001195196"/>
    </source>
</evidence>
<evidence type="ECO:0000259" key="4">
    <source>
        <dbReference type="PROSITE" id="PS50977"/>
    </source>
</evidence>
<reference evidence="5" key="1">
    <citation type="submission" date="2021-02" db="EMBL/GenBank/DDBJ databases">
        <title>Taxonomy, biology and ecology of Rhodococcus bacteria occurring in California pistachio and other woody hosts as revealed by genome sequence analyses.</title>
        <authorList>
            <person name="Riely B."/>
            <person name="Gai Y."/>
        </authorList>
    </citation>
    <scope>NUCLEOTIDE SEQUENCE</scope>
    <source>
        <strain evidence="5">BP-295</strain>
    </source>
</reference>
<dbReference type="AlphaFoldDB" id="A0AAW4G7D0"/>
<proteinExistence type="predicted"/>
<dbReference type="PANTHER" id="PTHR30055:SF237">
    <property type="entry name" value="TRANSCRIPTIONAL REPRESSOR MCE3R"/>
    <property type="match status" value="1"/>
</dbReference>
<dbReference type="InterPro" id="IPR009057">
    <property type="entry name" value="Homeodomain-like_sf"/>
</dbReference>